<dbReference type="AlphaFoldDB" id="A0A172YH54"/>
<dbReference type="Pfam" id="PF10096">
    <property type="entry name" value="DUF2334"/>
    <property type="match status" value="1"/>
</dbReference>
<dbReference type="RefSeq" id="WP_064123323.1">
    <property type="nucleotide sequence ID" value="NZ_CP015243.1"/>
</dbReference>
<dbReference type="CDD" id="cd11374">
    <property type="entry name" value="CE4_u10"/>
    <property type="match status" value="1"/>
</dbReference>
<evidence type="ECO:0000313" key="1">
    <source>
        <dbReference type="EMBL" id="ANF58446.1"/>
    </source>
</evidence>
<organism evidence="1 2">
    <name type="scientific">Halotalea alkalilenta</name>
    <dbReference type="NCBI Taxonomy" id="376489"/>
    <lineage>
        <taxon>Bacteria</taxon>
        <taxon>Pseudomonadati</taxon>
        <taxon>Pseudomonadota</taxon>
        <taxon>Gammaproteobacteria</taxon>
        <taxon>Oceanospirillales</taxon>
        <taxon>Halomonadaceae</taxon>
        <taxon>Halotalea</taxon>
    </lineage>
</organism>
<dbReference type="Gene3D" id="3.20.20.370">
    <property type="entry name" value="Glycoside hydrolase/deacetylase"/>
    <property type="match status" value="1"/>
</dbReference>
<dbReference type="InterPro" id="IPR011330">
    <property type="entry name" value="Glyco_hydro/deAcase_b/a-brl"/>
</dbReference>
<protein>
    <submittedName>
        <fullName evidence="1">Deacetylase</fullName>
    </submittedName>
</protein>
<dbReference type="KEGG" id="haa:A5892_14010"/>
<dbReference type="GO" id="GO:0005975">
    <property type="term" value="P:carbohydrate metabolic process"/>
    <property type="evidence" value="ECO:0007669"/>
    <property type="project" value="InterPro"/>
</dbReference>
<dbReference type="Proteomes" id="UP000077875">
    <property type="component" value="Chromosome"/>
</dbReference>
<keyword evidence="2" id="KW-1185">Reference proteome</keyword>
<gene>
    <name evidence="1" type="ORF">A5892_14010</name>
</gene>
<dbReference type="InterPro" id="IPR018763">
    <property type="entry name" value="DUF2334"/>
</dbReference>
<dbReference type="SUPFAM" id="SSF88713">
    <property type="entry name" value="Glycoside hydrolase/deacetylase"/>
    <property type="match status" value="1"/>
</dbReference>
<evidence type="ECO:0000313" key="2">
    <source>
        <dbReference type="Proteomes" id="UP000077875"/>
    </source>
</evidence>
<dbReference type="EMBL" id="CP015243">
    <property type="protein sequence ID" value="ANF58446.1"/>
    <property type="molecule type" value="Genomic_DNA"/>
</dbReference>
<reference evidence="1 2" key="1">
    <citation type="submission" date="2016-04" db="EMBL/GenBank/DDBJ databases">
        <title>Complete Genome Sequence of Halotalea alkalilenta IHB B 13600.</title>
        <authorList>
            <person name="Swarnkar M.K."/>
            <person name="Sharma A."/>
            <person name="Kaushal K."/>
            <person name="Soni R."/>
            <person name="Rana S."/>
            <person name="Singh A.K."/>
            <person name="Gulati A."/>
        </authorList>
    </citation>
    <scope>NUCLEOTIDE SEQUENCE [LARGE SCALE GENOMIC DNA]</scope>
    <source>
        <strain evidence="1 2">IHB B 13600</strain>
    </source>
</reference>
<proteinExistence type="predicted"/>
<name>A0A172YH54_9GAMM</name>
<dbReference type="STRING" id="376489.A5892_14010"/>
<sequence>MSEAKASQSFIVALHDIAPATWPDYRPFVERMDALGQVRMSWLVVPDFHHRSATFDDPAFLALLERRLELGDELVLHGLYHCDEGPAPSNLRDYLMRRFYTVEGEFYALEEDQARARIEQGLELFARRGWPLHGFVAPAWLMSPGTRKALASLPLRYTSDPGHLIDLPSFTAHRVPTLVWSARARWRRAMSLVVNEYSRHRYRRLETFRLGLHPVDMRFDASREYWYRCIERLLGQGYRAETKRDWFERSNPRSSPLRPQ</sequence>
<accession>A0A172YH54</accession>